<evidence type="ECO:0000313" key="2">
    <source>
        <dbReference type="Proteomes" id="UP001055093"/>
    </source>
</evidence>
<reference evidence="1" key="2">
    <citation type="submission" date="2021-08" db="EMBL/GenBank/DDBJ databases">
        <authorList>
            <person name="Tani A."/>
            <person name="Ola A."/>
            <person name="Ogura Y."/>
            <person name="Katsura K."/>
            <person name="Hayashi T."/>
        </authorList>
    </citation>
    <scope>NUCLEOTIDE SEQUENCE</scope>
    <source>
        <strain evidence="1">DSM 14458</strain>
    </source>
</reference>
<sequence>MACQSCQKARQAASASFKALVMGDGRSAAGEASKAISAIAEKVEASRVRAILTRR</sequence>
<name>A0ABQ4UYD7_9HYPH</name>
<accession>A0ABQ4UYD7</accession>
<protein>
    <submittedName>
        <fullName evidence="1">Uncharacterized protein</fullName>
    </submittedName>
</protein>
<organism evidence="1 2">
    <name type="scientific">Methylorubrum suomiense</name>
    <dbReference type="NCBI Taxonomy" id="144191"/>
    <lineage>
        <taxon>Bacteria</taxon>
        <taxon>Pseudomonadati</taxon>
        <taxon>Pseudomonadota</taxon>
        <taxon>Alphaproteobacteria</taxon>
        <taxon>Hyphomicrobiales</taxon>
        <taxon>Methylobacteriaceae</taxon>
        <taxon>Methylorubrum</taxon>
    </lineage>
</organism>
<gene>
    <name evidence="1" type="ORF">BGCPKDLD_3835</name>
</gene>
<dbReference type="Proteomes" id="UP001055093">
    <property type="component" value="Unassembled WGS sequence"/>
</dbReference>
<keyword evidence="2" id="KW-1185">Reference proteome</keyword>
<proteinExistence type="predicted"/>
<dbReference type="EMBL" id="BPRE01000013">
    <property type="protein sequence ID" value="GJE77232.1"/>
    <property type="molecule type" value="Genomic_DNA"/>
</dbReference>
<comment type="caution">
    <text evidence="1">The sequence shown here is derived from an EMBL/GenBank/DDBJ whole genome shotgun (WGS) entry which is preliminary data.</text>
</comment>
<evidence type="ECO:0000313" key="1">
    <source>
        <dbReference type="EMBL" id="GJE77232.1"/>
    </source>
</evidence>
<reference evidence="1" key="1">
    <citation type="journal article" date="2021" name="Front. Microbiol.">
        <title>Comprehensive Comparative Genomics and Phenotyping of Methylobacterium Species.</title>
        <authorList>
            <person name="Alessa O."/>
            <person name="Ogura Y."/>
            <person name="Fujitani Y."/>
            <person name="Takami H."/>
            <person name="Hayashi T."/>
            <person name="Sahin N."/>
            <person name="Tani A."/>
        </authorList>
    </citation>
    <scope>NUCLEOTIDE SEQUENCE</scope>
    <source>
        <strain evidence="1">DSM 14458</strain>
    </source>
</reference>